<keyword evidence="1 3" id="KW-0863">Zinc-finger</keyword>
<keyword evidence="1 3" id="KW-0479">Metal-binding</keyword>
<proteinExistence type="predicted"/>
<dbReference type="AlphaFoldDB" id="A0AAV7J220"/>
<evidence type="ECO:0000256" key="3">
    <source>
        <dbReference type="PROSITE-ProRule" id="PRU00175"/>
    </source>
</evidence>
<dbReference type="InterPro" id="IPR001841">
    <property type="entry name" value="Znf_RING"/>
</dbReference>
<evidence type="ECO:0000259" key="5">
    <source>
        <dbReference type="PROSITE" id="PS50089"/>
    </source>
</evidence>
<dbReference type="Pfam" id="PF13920">
    <property type="entry name" value="zf-C3HC4_3"/>
    <property type="match status" value="1"/>
</dbReference>
<protein>
    <recommendedName>
        <fullName evidence="5">RING-type domain-containing protein</fullName>
    </recommendedName>
</protein>
<evidence type="ECO:0000313" key="6">
    <source>
        <dbReference type="EMBL" id="KAH0563766.1"/>
    </source>
</evidence>
<evidence type="ECO:0000256" key="4">
    <source>
        <dbReference type="SAM" id="Coils"/>
    </source>
</evidence>
<keyword evidence="4" id="KW-0175">Coiled coil</keyword>
<organism evidence="6 7">
    <name type="scientific">Cotesia glomerata</name>
    <name type="common">Lepidopteran parasitic wasp</name>
    <name type="synonym">Apanteles glomeratus</name>
    <dbReference type="NCBI Taxonomy" id="32391"/>
    <lineage>
        <taxon>Eukaryota</taxon>
        <taxon>Metazoa</taxon>
        <taxon>Ecdysozoa</taxon>
        <taxon>Arthropoda</taxon>
        <taxon>Hexapoda</taxon>
        <taxon>Insecta</taxon>
        <taxon>Pterygota</taxon>
        <taxon>Neoptera</taxon>
        <taxon>Endopterygota</taxon>
        <taxon>Hymenoptera</taxon>
        <taxon>Apocrita</taxon>
        <taxon>Ichneumonoidea</taxon>
        <taxon>Braconidae</taxon>
        <taxon>Microgastrinae</taxon>
        <taxon>Cotesia</taxon>
    </lineage>
</organism>
<accession>A0AAV7J220</accession>
<gene>
    <name evidence="6" type="ORF">KQX54_006124</name>
</gene>
<dbReference type="Proteomes" id="UP000826195">
    <property type="component" value="Unassembled WGS sequence"/>
</dbReference>
<dbReference type="SUPFAM" id="SSF57850">
    <property type="entry name" value="RING/U-box"/>
    <property type="match status" value="1"/>
</dbReference>
<dbReference type="InterPro" id="IPR013083">
    <property type="entry name" value="Znf_RING/FYVE/PHD"/>
</dbReference>
<keyword evidence="7" id="KW-1185">Reference proteome</keyword>
<sequence>MELIKTEGKLKNSHVFSYGDWNYYGCNKDPNRFYCCKRFTRMKCPVILTQNEDGSVEVEEEYHNHPKSQRNLVETIKNELKRKAVEDADTPNGIAKNVIKRYKYSPISIDAARKIVNSTILQYQKDKPQTLFQLAQMLEINILYKNIYKGFCAANDDLLNRKWNTLNLPDEYDNEVSDLSFILKLLPQKMVTKGIDFLTSKGDKLSEDYEDYKAYCKFVEKCELFITNENFINENTTDAIQYSENFILNEIRELGIHQTIHLFLQSLKNYIYQSEKKFLQVTENTKVYYQVKITQELKQVQKKLENEKLTIEQFKNHAAVSSLIKKLFVALSRPQCTCFILDRDDNGKLESFPNPKIYYAVEENDNEKEFENPCAYCFSEESSIETVGCGHLIGCYTCWYEDFYRFKNRTCPRCRSPYEKVNIH</sequence>
<dbReference type="Gene3D" id="3.30.40.10">
    <property type="entry name" value="Zinc/RING finger domain, C3HC4 (zinc finger)"/>
    <property type="match status" value="1"/>
</dbReference>
<keyword evidence="2" id="KW-0862">Zinc</keyword>
<reference evidence="6 7" key="1">
    <citation type="journal article" date="2021" name="J. Hered.">
        <title>A chromosome-level genome assembly of the parasitoid wasp, Cotesia glomerata (Hymenoptera: Braconidae).</title>
        <authorList>
            <person name="Pinto B.J."/>
            <person name="Weis J.J."/>
            <person name="Gamble T."/>
            <person name="Ode P.J."/>
            <person name="Paul R."/>
            <person name="Zaspel J.M."/>
        </authorList>
    </citation>
    <scope>NUCLEOTIDE SEQUENCE [LARGE SCALE GENOMIC DNA]</scope>
    <source>
        <strain evidence="6">CgM1</strain>
    </source>
</reference>
<evidence type="ECO:0000313" key="7">
    <source>
        <dbReference type="Proteomes" id="UP000826195"/>
    </source>
</evidence>
<evidence type="ECO:0000256" key="1">
    <source>
        <dbReference type="ARBA" id="ARBA00022771"/>
    </source>
</evidence>
<feature type="domain" description="RING-type" evidence="5">
    <location>
        <begin position="374"/>
        <end position="415"/>
    </location>
</feature>
<dbReference type="GO" id="GO:0008270">
    <property type="term" value="F:zinc ion binding"/>
    <property type="evidence" value="ECO:0007669"/>
    <property type="project" value="UniProtKB-KW"/>
</dbReference>
<evidence type="ECO:0000256" key="2">
    <source>
        <dbReference type="ARBA" id="ARBA00022833"/>
    </source>
</evidence>
<comment type="caution">
    <text evidence="6">The sequence shown here is derived from an EMBL/GenBank/DDBJ whole genome shotgun (WGS) entry which is preliminary data.</text>
</comment>
<dbReference type="EMBL" id="JAHXZJ010000002">
    <property type="protein sequence ID" value="KAH0563766.1"/>
    <property type="molecule type" value="Genomic_DNA"/>
</dbReference>
<dbReference type="PROSITE" id="PS50089">
    <property type="entry name" value="ZF_RING_2"/>
    <property type="match status" value="1"/>
</dbReference>
<feature type="coiled-coil region" evidence="4">
    <location>
        <begin position="290"/>
        <end position="317"/>
    </location>
</feature>
<name>A0AAV7J220_COTGL</name>